<organism evidence="13 14">
    <name type="scientific">Elysia crispata</name>
    <name type="common">lettuce slug</name>
    <dbReference type="NCBI Taxonomy" id="231223"/>
    <lineage>
        <taxon>Eukaryota</taxon>
        <taxon>Metazoa</taxon>
        <taxon>Spiralia</taxon>
        <taxon>Lophotrochozoa</taxon>
        <taxon>Mollusca</taxon>
        <taxon>Gastropoda</taxon>
        <taxon>Heterobranchia</taxon>
        <taxon>Euthyneura</taxon>
        <taxon>Panpulmonata</taxon>
        <taxon>Sacoglossa</taxon>
        <taxon>Placobranchoidea</taxon>
        <taxon>Plakobranchidae</taxon>
        <taxon>Elysia</taxon>
    </lineage>
</organism>
<keyword evidence="10" id="KW-0175">Coiled coil</keyword>
<evidence type="ECO:0000256" key="1">
    <source>
        <dbReference type="ARBA" id="ARBA00004555"/>
    </source>
</evidence>
<feature type="domain" description="Reverse transcriptase RNase H-like" evidence="12">
    <location>
        <begin position="62"/>
        <end position="122"/>
    </location>
</feature>
<evidence type="ECO:0000256" key="3">
    <source>
        <dbReference type="ARBA" id="ARBA00022679"/>
    </source>
</evidence>
<evidence type="ECO:0000256" key="5">
    <source>
        <dbReference type="ARBA" id="ARBA00022722"/>
    </source>
</evidence>
<keyword evidence="6" id="KW-0255">Endonuclease</keyword>
<dbReference type="Pfam" id="PF17917">
    <property type="entry name" value="RT_RNaseH"/>
    <property type="match status" value="1"/>
</dbReference>
<dbReference type="Proteomes" id="UP001283361">
    <property type="component" value="Unassembled WGS sequence"/>
</dbReference>
<keyword evidence="5" id="KW-0540">Nuclease</keyword>
<evidence type="ECO:0000313" key="13">
    <source>
        <dbReference type="EMBL" id="KAK3791298.1"/>
    </source>
</evidence>
<comment type="subcellular location">
    <subcellularLocation>
        <location evidence="1">Golgi apparatus</location>
    </subcellularLocation>
</comment>
<dbReference type="GO" id="GO:0005794">
    <property type="term" value="C:Golgi apparatus"/>
    <property type="evidence" value="ECO:0007669"/>
    <property type="project" value="UniProtKB-SubCell"/>
</dbReference>
<dbReference type="GO" id="GO:0007165">
    <property type="term" value="P:signal transduction"/>
    <property type="evidence" value="ECO:0007669"/>
    <property type="project" value="InterPro"/>
</dbReference>
<evidence type="ECO:0000256" key="11">
    <source>
        <dbReference type="SAM" id="MobiDB-lite"/>
    </source>
</evidence>
<dbReference type="InterPro" id="IPR026109">
    <property type="entry name" value="GKAP1"/>
</dbReference>
<keyword evidence="14" id="KW-1185">Reference proteome</keyword>
<keyword evidence="7" id="KW-0378">Hydrolase</keyword>
<dbReference type="AlphaFoldDB" id="A0AAE1AP50"/>
<keyword evidence="4" id="KW-0548">Nucleotidyltransferase</keyword>
<evidence type="ECO:0000256" key="7">
    <source>
        <dbReference type="ARBA" id="ARBA00022801"/>
    </source>
</evidence>
<dbReference type="InterPro" id="IPR041373">
    <property type="entry name" value="RT_RNaseH"/>
</dbReference>
<comment type="caution">
    <text evidence="13">The sequence shown here is derived from an EMBL/GenBank/DDBJ whole genome shotgun (WGS) entry which is preliminary data.</text>
</comment>
<dbReference type="Gene3D" id="3.10.20.370">
    <property type="match status" value="1"/>
</dbReference>
<dbReference type="InterPro" id="IPR043502">
    <property type="entry name" value="DNA/RNA_pol_sf"/>
</dbReference>
<dbReference type="PANTHER" id="PTHR14899:SF0">
    <property type="entry name" value="G KINASE-ANCHORING PROTEIN 1"/>
    <property type="match status" value="1"/>
</dbReference>
<comment type="similarity">
    <text evidence="2">Belongs to the GKAP1 family.</text>
</comment>
<proteinExistence type="inferred from homology"/>
<accession>A0AAE1AP50</accession>
<evidence type="ECO:0000256" key="8">
    <source>
        <dbReference type="ARBA" id="ARBA00022918"/>
    </source>
</evidence>
<protein>
    <recommendedName>
        <fullName evidence="12">Reverse transcriptase RNase H-like domain-containing protein</fullName>
    </recommendedName>
</protein>
<evidence type="ECO:0000313" key="14">
    <source>
        <dbReference type="Proteomes" id="UP001283361"/>
    </source>
</evidence>
<name>A0AAE1AP50_9GAST</name>
<evidence type="ECO:0000256" key="4">
    <source>
        <dbReference type="ARBA" id="ARBA00022695"/>
    </source>
</evidence>
<reference evidence="13" key="1">
    <citation type="journal article" date="2023" name="G3 (Bethesda)">
        <title>A reference genome for the long-term kleptoplast-retaining sea slug Elysia crispata morphotype clarki.</title>
        <authorList>
            <person name="Eastman K.E."/>
            <person name="Pendleton A.L."/>
            <person name="Shaikh M.A."/>
            <person name="Suttiyut T."/>
            <person name="Ogas R."/>
            <person name="Tomko P."/>
            <person name="Gavelis G."/>
            <person name="Widhalm J.R."/>
            <person name="Wisecaver J.H."/>
        </authorList>
    </citation>
    <scope>NUCLEOTIDE SEQUENCE</scope>
    <source>
        <strain evidence="13">ECLA1</strain>
    </source>
</reference>
<keyword evidence="9" id="KW-0333">Golgi apparatus</keyword>
<gene>
    <name evidence="13" type="ORF">RRG08_012485</name>
</gene>
<dbReference type="GO" id="GO:0004519">
    <property type="term" value="F:endonuclease activity"/>
    <property type="evidence" value="ECO:0007669"/>
    <property type="project" value="UniProtKB-KW"/>
</dbReference>
<evidence type="ECO:0000256" key="9">
    <source>
        <dbReference type="ARBA" id="ARBA00023034"/>
    </source>
</evidence>
<evidence type="ECO:0000256" key="2">
    <source>
        <dbReference type="ARBA" id="ARBA00006662"/>
    </source>
</evidence>
<evidence type="ECO:0000259" key="12">
    <source>
        <dbReference type="Pfam" id="PF17917"/>
    </source>
</evidence>
<feature type="region of interest" description="Disordered" evidence="11">
    <location>
        <begin position="265"/>
        <end position="289"/>
    </location>
</feature>
<dbReference type="SUPFAM" id="SSF56672">
    <property type="entry name" value="DNA/RNA polymerases"/>
    <property type="match status" value="1"/>
</dbReference>
<evidence type="ECO:0000256" key="6">
    <source>
        <dbReference type="ARBA" id="ARBA00022759"/>
    </source>
</evidence>
<feature type="compositionally biased region" description="Basic and acidic residues" evidence="11">
    <location>
        <begin position="265"/>
        <end position="283"/>
    </location>
</feature>
<sequence length="289" mass="33204">MGPKITKEYQEELGKLVDEFHDLFTPYPGMTEVIQYQIKLTSEVPVTCKPCRLPYATSTRQDLKKTFKLRTDVSNNGINAVLMQEHDEKPYPLSYGSKKVMAAERNYSTIEKECLAIIRDLRSSSCTCKVLHESSQPQVPSLQTRVPIAEQDPKFFSSVDNDAEHIVRHEKMQEEYRKQFASDNAVVAKLRNDLDQKDQQLAEFKSNMEQMEAELKQVKKRNKQLCVILAQGEMKDKAQVLLQVDELTLVKDELTEQVTQLTAELEKEKSKNHSLKAEIEKMKGLKHGK</sequence>
<dbReference type="GO" id="GO:0003964">
    <property type="term" value="F:RNA-directed DNA polymerase activity"/>
    <property type="evidence" value="ECO:0007669"/>
    <property type="project" value="UniProtKB-KW"/>
</dbReference>
<keyword evidence="3" id="KW-0808">Transferase</keyword>
<evidence type="ECO:0000256" key="10">
    <source>
        <dbReference type="ARBA" id="ARBA00023054"/>
    </source>
</evidence>
<dbReference type="GO" id="GO:0016787">
    <property type="term" value="F:hydrolase activity"/>
    <property type="evidence" value="ECO:0007669"/>
    <property type="project" value="UniProtKB-KW"/>
</dbReference>
<keyword evidence="8" id="KW-0695">RNA-directed DNA polymerase</keyword>
<dbReference type="PANTHER" id="PTHR14899">
    <property type="entry name" value="G KINASE ANCHORING PROTEIN 1"/>
    <property type="match status" value="1"/>
</dbReference>
<dbReference type="EMBL" id="JAWDGP010001473">
    <property type="protein sequence ID" value="KAK3791298.1"/>
    <property type="molecule type" value="Genomic_DNA"/>
</dbReference>